<keyword evidence="4 7" id="KW-0812">Transmembrane</keyword>
<protein>
    <submittedName>
        <fullName evidence="8">Uncharacterized protein</fullName>
    </submittedName>
</protein>
<dbReference type="EMBL" id="KL660743">
    <property type="protein sequence ID" value="KFA63311.1"/>
    <property type="molecule type" value="Genomic_DNA"/>
</dbReference>
<evidence type="ECO:0000256" key="5">
    <source>
        <dbReference type="ARBA" id="ARBA00022989"/>
    </source>
</evidence>
<evidence type="ECO:0000256" key="6">
    <source>
        <dbReference type="ARBA" id="ARBA00023136"/>
    </source>
</evidence>
<dbReference type="OrthoDB" id="5294024at2759"/>
<reference evidence="8 9" key="1">
    <citation type="journal article" date="2014" name="BMC Genomics">
        <title>Comparative genome sequencing reveals chemotype-specific gene clusters in the toxigenic black mold Stachybotrys.</title>
        <authorList>
            <person name="Semeiks J."/>
            <person name="Borek D."/>
            <person name="Otwinowski Z."/>
            <person name="Grishin N.V."/>
        </authorList>
    </citation>
    <scope>NUCLEOTIDE SEQUENCE [LARGE SCALE GENOMIC DNA]</scope>
    <source>
        <strain evidence="8 9">IBT 40285</strain>
    </source>
</reference>
<dbReference type="STRING" id="1283841.A0A084QH76"/>
<organism evidence="8 9">
    <name type="scientific">Stachybotrys chlorohalonatus (strain IBT 40285)</name>
    <dbReference type="NCBI Taxonomy" id="1283841"/>
    <lineage>
        <taxon>Eukaryota</taxon>
        <taxon>Fungi</taxon>
        <taxon>Dikarya</taxon>
        <taxon>Ascomycota</taxon>
        <taxon>Pezizomycotina</taxon>
        <taxon>Sordariomycetes</taxon>
        <taxon>Hypocreomycetidae</taxon>
        <taxon>Hypocreales</taxon>
        <taxon>Stachybotryaceae</taxon>
        <taxon>Stachybotrys</taxon>
    </lineage>
</organism>
<dbReference type="GO" id="GO:0016020">
    <property type="term" value="C:membrane"/>
    <property type="evidence" value="ECO:0007669"/>
    <property type="project" value="UniProtKB-SubCell"/>
</dbReference>
<feature type="transmembrane region" description="Helical" evidence="7">
    <location>
        <begin position="219"/>
        <end position="237"/>
    </location>
</feature>
<feature type="transmembrane region" description="Helical" evidence="7">
    <location>
        <begin position="148"/>
        <end position="169"/>
    </location>
</feature>
<dbReference type="HOGENOM" id="CLU_087059_0_1_1"/>
<dbReference type="Pfam" id="PF25129">
    <property type="entry name" value="Pyr4-TMTC"/>
    <property type="match status" value="1"/>
</dbReference>
<evidence type="ECO:0000256" key="4">
    <source>
        <dbReference type="ARBA" id="ARBA00022692"/>
    </source>
</evidence>
<feature type="transmembrane region" description="Helical" evidence="7">
    <location>
        <begin position="181"/>
        <end position="199"/>
    </location>
</feature>
<dbReference type="InterPro" id="IPR039020">
    <property type="entry name" value="PaxB-like"/>
</dbReference>
<dbReference type="Proteomes" id="UP000028524">
    <property type="component" value="Unassembled WGS sequence"/>
</dbReference>
<feature type="transmembrane region" description="Helical" evidence="7">
    <location>
        <begin position="113"/>
        <end position="136"/>
    </location>
</feature>
<evidence type="ECO:0000256" key="1">
    <source>
        <dbReference type="ARBA" id="ARBA00004141"/>
    </source>
</evidence>
<dbReference type="InParanoid" id="A0A084QH76"/>
<keyword evidence="9" id="KW-1185">Reference proteome</keyword>
<comment type="pathway">
    <text evidence="2">Secondary metabolite biosynthesis.</text>
</comment>
<dbReference type="OMA" id="APYWHAK"/>
<dbReference type="GO" id="GO:0016829">
    <property type="term" value="F:lyase activity"/>
    <property type="evidence" value="ECO:0007669"/>
    <property type="project" value="InterPro"/>
</dbReference>
<accession>A0A084QH76</accession>
<dbReference type="AlphaFoldDB" id="A0A084QH76"/>
<evidence type="ECO:0000256" key="2">
    <source>
        <dbReference type="ARBA" id="ARBA00005179"/>
    </source>
</evidence>
<comment type="similarity">
    <text evidence="3">Belongs to the paxB family.</text>
</comment>
<sequence length="257" mass="29760">MGLHDFHLPLTALDQINQPPLWFLQVQDAMTITFTLSWTTAYILYVRQAFKDKSYGVPLLTLWLNTAWEIMFGIVCAGSTGLIFVAGPWVLLEIALIYATIKYGSIEWRHSPLVANNLWWMIPAAQPVACGFYYALMQSFNKEKPQDSIIMSALANQVFTSIGAVLHLISKGNTKGHSVGIWFWRTNGTFWTVMCHYWQMTHYPQDHYFNFSPIVQYGMWIFEACDFVIYPIVYYYVSQREREAEKQAAGQKPKRLR</sequence>
<evidence type="ECO:0000313" key="8">
    <source>
        <dbReference type="EMBL" id="KFA63311.1"/>
    </source>
</evidence>
<dbReference type="PANTHER" id="PTHR42038:SF2">
    <property type="entry name" value="TERPENE CYCLASE AUSL"/>
    <property type="match status" value="1"/>
</dbReference>
<keyword evidence="6 7" id="KW-0472">Membrane</keyword>
<dbReference type="PANTHER" id="PTHR42038">
    <property type="match status" value="1"/>
</dbReference>
<name>A0A084QH76_STAC4</name>
<evidence type="ECO:0000256" key="7">
    <source>
        <dbReference type="SAM" id="Phobius"/>
    </source>
</evidence>
<keyword evidence="5 7" id="KW-1133">Transmembrane helix</keyword>
<evidence type="ECO:0000256" key="3">
    <source>
        <dbReference type="ARBA" id="ARBA00006757"/>
    </source>
</evidence>
<feature type="transmembrane region" description="Helical" evidence="7">
    <location>
        <begin position="81"/>
        <end position="101"/>
    </location>
</feature>
<evidence type="ECO:0000313" key="9">
    <source>
        <dbReference type="Proteomes" id="UP000028524"/>
    </source>
</evidence>
<proteinExistence type="inferred from homology"/>
<comment type="subcellular location">
    <subcellularLocation>
        <location evidence="1">Membrane</location>
        <topology evidence="1">Multi-pass membrane protein</topology>
    </subcellularLocation>
</comment>
<gene>
    <name evidence="8" type="ORF">S40285_07629</name>
</gene>